<keyword evidence="7" id="KW-1133">Transmembrane helix</keyword>
<keyword evidence="2" id="KW-0677">Repeat</keyword>
<evidence type="ECO:0000256" key="1">
    <source>
        <dbReference type="ARBA" id="ARBA00022659"/>
    </source>
</evidence>
<gene>
    <name evidence="9" type="ORF">EB796_019896</name>
</gene>
<evidence type="ECO:0000256" key="6">
    <source>
        <dbReference type="SAM" id="MobiDB-lite"/>
    </source>
</evidence>
<sequence>MYWVWLSFVLIAICVDTKVINMIVKHLMSWLVLFTLFSATSVTLGGQCDDWIFLCEHQKIFVDSEAQQKTIRMPLTSSNCTLSGDVGVCKSTLSAKKGQLMIATAGIFFELGKTPASPCAVNRQVRFTSATDFVSKTDRKCGTYMSSSTLFESVTNEMTIEYRSDYVEDGATIDVSAFGCSTEAEDTQILHGTLESTAVFSSYDSQYNGLVTCDEGYLMSGHVRKKSTTCKRLNTAGSVATGSWSWQIPAENYTCKRVKCAEVMLPANSQVTLSNELYYESSVTFSCSEGYRLEGGSSTYKCSIKDGVGGFWDGTLPNCKIVECGMPNITNAAYTIPAVRTYQTTFQYSCGPGTRPFNGTAVCNSEGQWELTECEVLFCPELVIGDGWMPLSTLPSLRTVGTSLSIICQYDNTIIATECKFNERNNSEPAWTAIRACTQPPPPPPIERIKEESLTSNRPALIDRAGIIGGIVAGIVFAVVVIILACLFVRKSSEKKKAAQNNNEKIQLDKLKEPLTGTIKSNGSRKLNSEEVKLNPNDGVVEEGPQVAAVVKHYRNRGNRLRNGLNSGHSTLGTVGSHKSFSESGNSVERLETGDLYDSIMNGKATHIVGRQSSSSGRVSTAS</sequence>
<protein>
    <submittedName>
        <fullName evidence="9">CSMD3</fullName>
    </submittedName>
</protein>
<feature type="region of interest" description="Disordered" evidence="6">
    <location>
        <begin position="562"/>
        <end position="587"/>
    </location>
</feature>
<accession>A0A7J7J790</accession>
<proteinExistence type="predicted"/>
<evidence type="ECO:0000259" key="8">
    <source>
        <dbReference type="PROSITE" id="PS50923"/>
    </source>
</evidence>
<dbReference type="PANTHER" id="PTHR19325">
    <property type="entry name" value="COMPLEMENT COMPONENT-RELATED SUSHI DOMAIN-CONTAINING"/>
    <property type="match status" value="1"/>
</dbReference>
<name>A0A7J7J790_BUGNE</name>
<dbReference type="InterPro" id="IPR050350">
    <property type="entry name" value="Compl-Cell_Adhes-Reg"/>
</dbReference>
<evidence type="ECO:0000256" key="3">
    <source>
        <dbReference type="ARBA" id="ARBA00023157"/>
    </source>
</evidence>
<dbReference type="Pfam" id="PF00084">
    <property type="entry name" value="Sushi"/>
    <property type="match status" value="1"/>
</dbReference>
<evidence type="ECO:0000256" key="4">
    <source>
        <dbReference type="ARBA" id="ARBA00023180"/>
    </source>
</evidence>
<keyword evidence="10" id="KW-1185">Reference proteome</keyword>
<dbReference type="AlphaFoldDB" id="A0A7J7J790"/>
<dbReference type="InterPro" id="IPR000436">
    <property type="entry name" value="Sushi_SCR_CCP_dom"/>
</dbReference>
<dbReference type="InterPro" id="IPR035976">
    <property type="entry name" value="Sushi/SCR/CCP_sf"/>
</dbReference>
<feature type="domain" description="Sushi" evidence="8">
    <location>
        <begin position="258"/>
        <end position="321"/>
    </location>
</feature>
<dbReference type="Proteomes" id="UP000593567">
    <property type="component" value="Unassembled WGS sequence"/>
</dbReference>
<evidence type="ECO:0000313" key="10">
    <source>
        <dbReference type="Proteomes" id="UP000593567"/>
    </source>
</evidence>
<evidence type="ECO:0000256" key="7">
    <source>
        <dbReference type="SAM" id="Phobius"/>
    </source>
</evidence>
<dbReference type="EMBL" id="VXIV02002961">
    <property type="protein sequence ID" value="KAF6021797.1"/>
    <property type="molecule type" value="Genomic_DNA"/>
</dbReference>
<keyword evidence="7" id="KW-0472">Membrane</keyword>
<dbReference type="SMART" id="SM00032">
    <property type="entry name" value="CCP"/>
    <property type="match status" value="3"/>
</dbReference>
<comment type="caution">
    <text evidence="9">The sequence shown here is derived from an EMBL/GenBank/DDBJ whole genome shotgun (WGS) entry which is preliminary data.</text>
</comment>
<keyword evidence="7" id="KW-0812">Transmembrane</keyword>
<dbReference type="Gene3D" id="2.10.70.10">
    <property type="entry name" value="Complement Module, domain 1"/>
    <property type="match status" value="2"/>
</dbReference>
<organism evidence="9 10">
    <name type="scientific">Bugula neritina</name>
    <name type="common">Brown bryozoan</name>
    <name type="synonym">Sertularia neritina</name>
    <dbReference type="NCBI Taxonomy" id="10212"/>
    <lineage>
        <taxon>Eukaryota</taxon>
        <taxon>Metazoa</taxon>
        <taxon>Spiralia</taxon>
        <taxon>Lophotrochozoa</taxon>
        <taxon>Bryozoa</taxon>
        <taxon>Gymnolaemata</taxon>
        <taxon>Cheilostomatida</taxon>
        <taxon>Flustrina</taxon>
        <taxon>Buguloidea</taxon>
        <taxon>Bugulidae</taxon>
        <taxon>Bugula</taxon>
    </lineage>
</organism>
<dbReference type="PANTHER" id="PTHR19325:SF575">
    <property type="entry name" value="LOCOMOTION-RELATED PROTEIN HIKARU GENKI"/>
    <property type="match status" value="1"/>
</dbReference>
<dbReference type="OrthoDB" id="6103690at2759"/>
<feature type="domain" description="Sushi" evidence="8">
    <location>
        <begin position="322"/>
        <end position="376"/>
    </location>
</feature>
<dbReference type="CDD" id="cd00033">
    <property type="entry name" value="CCP"/>
    <property type="match status" value="1"/>
</dbReference>
<evidence type="ECO:0000256" key="2">
    <source>
        <dbReference type="ARBA" id="ARBA00022737"/>
    </source>
</evidence>
<feature type="transmembrane region" description="Helical" evidence="7">
    <location>
        <begin position="465"/>
        <end position="489"/>
    </location>
</feature>
<feature type="compositionally biased region" description="Polar residues" evidence="6">
    <location>
        <begin position="567"/>
        <end position="587"/>
    </location>
</feature>
<evidence type="ECO:0000256" key="5">
    <source>
        <dbReference type="PROSITE-ProRule" id="PRU00302"/>
    </source>
</evidence>
<dbReference type="SUPFAM" id="SSF57535">
    <property type="entry name" value="Complement control module/SCR domain"/>
    <property type="match status" value="2"/>
</dbReference>
<keyword evidence="1 5" id="KW-0768">Sushi</keyword>
<reference evidence="9" key="1">
    <citation type="submission" date="2020-06" db="EMBL/GenBank/DDBJ databases">
        <title>Draft genome of Bugula neritina, a colonial animal packing powerful symbionts and potential medicines.</title>
        <authorList>
            <person name="Rayko M."/>
        </authorList>
    </citation>
    <scope>NUCLEOTIDE SEQUENCE [LARGE SCALE GENOMIC DNA]</scope>
    <source>
        <strain evidence="9">Kwan_BN1</strain>
    </source>
</reference>
<comment type="caution">
    <text evidence="5">Lacks conserved residue(s) required for the propagation of feature annotation.</text>
</comment>
<dbReference type="PROSITE" id="PS50923">
    <property type="entry name" value="SUSHI"/>
    <property type="match status" value="2"/>
</dbReference>
<evidence type="ECO:0000313" key="9">
    <source>
        <dbReference type="EMBL" id="KAF6021797.1"/>
    </source>
</evidence>
<keyword evidence="4" id="KW-0325">Glycoprotein</keyword>
<keyword evidence="3" id="KW-1015">Disulfide bond</keyword>